<feature type="domain" description="Gcp-like" evidence="2">
    <location>
        <begin position="30"/>
        <end position="149"/>
    </location>
</feature>
<dbReference type="OrthoDB" id="9809995at2"/>
<dbReference type="AlphaFoldDB" id="A0A543ILY9"/>
<name>A0A543ILY9_9ACTN</name>
<comment type="caution">
    <text evidence="3">The sequence shown here is derived from an EMBL/GenBank/DDBJ whole genome shotgun (WGS) entry which is preliminary data.</text>
</comment>
<dbReference type="NCBIfam" id="TIGR03725">
    <property type="entry name" value="T6A_YeaZ"/>
    <property type="match status" value="1"/>
</dbReference>
<dbReference type="GO" id="GO:0002949">
    <property type="term" value="P:tRNA threonylcarbamoyladenosine modification"/>
    <property type="evidence" value="ECO:0007669"/>
    <property type="project" value="InterPro"/>
</dbReference>
<dbReference type="Pfam" id="PF00814">
    <property type="entry name" value="TsaD"/>
    <property type="match status" value="1"/>
</dbReference>
<evidence type="ECO:0000256" key="1">
    <source>
        <dbReference type="SAM" id="MobiDB-lite"/>
    </source>
</evidence>
<dbReference type="SUPFAM" id="SSF53067">
    <property type="entry name" value="Actin-like ATPase domain"/>
    <property type="match status" value="2"/>
</dbReference>
<dbReference type="RefSeq" id="WP_141973182.1">
    <property type="nucleotide sequence ID" value="NZ_VFPO01000001.1"/>
</dbReference>
<accession>A0A543ILY9</accession>
<keyword evidence="4" id="KW-1185">Reference proteome</keyword>
<evidence type="ECO:0000313" key="4">
    <source>
        <dbReference type="Proteomes" id="UP000316706"/>
    </source>
</evidence>
<dbReference type="PANTHER" id="PTHR11735">
    <property type="entry name" value="TRNA N6-ADENOSINE THREONYLCARBAMOYLTRANSFERASE"/>
    <property type="match status" value="1"/>
</dbReference>
<dbReference type="EMBL" id="VFPO01000001">
    <property type="protein sequence ID" value="TQM71594.1"/>
    <property type="molecule type" value="Genomic_DNA"/>
</dbReference>
<dbReference type="InterPro" id="IPR043129">
    <property type="entry name" value="ATPase_NBD"/>
</dbReference>
<dbReference type="CDD" id="cd24032">
    <property type="entry name" value="ASKHA_NBD_TsaB"/>
    <property type="match status" value="1"/>
</dbReference>
<dbReference type="InterPro" id="IPR000905">
    <property type="entry name" value="Gcp-like_dom"/>
</dbReference>
<evidence type="ECO:0000313" key="3">
    <source>
        <dbReference type="EMBL" id="TQM71594.1"/>
    </source>
</evidence>
<gene>
    <name evidence="3" type="ORF">FHX41_5363</name>
</gene>
<dbReference type="InterPro" id="IPR022496">
    <property type="entry name" value="T6A_TsaB"/>
</dbReference>
<dbReference type="Gene3D" id="3.30.420.40">
    <property type="match status" value="2"/>
</dbReference>
<dbReference type="GO" id="GO:0005829">
    <property type="term" value="C:cytosol"/>
    <property type="evidence" value="ECO:0007669"/>
    <property type="project" value="TreeGrafter"/>
</dbReference>
<protein>
    <submittedName>
        <fullName evidence="3">tRNA threonylcarbamoyladenosine biosynthesis protein TsaB</fullName>
    </submittedName>
</protein>
<sequence length="226" mass="23563">MLVLAFDTATAAITVALYEWTPGEGAAPRGVSEAVDRRRHTELLTPSIADVMAEAGAAPADLSAIAVGVGPGPYTGLRVGLVTARSMGEALGIPVHGFCTLDVIAWATGRTEPFAVVTDARRREVYWARYDSCRVRTRGPEVGAPSEVLDGAPEGLPVVGEGAALYPAVFGGTDHEPLLPTAGALAELAVARLSGKKGPALLPPEPLYLRRPDAREPGPRKRVTPA</sequence>
<dbReference type="PANTHER" id="PTHR11735:SF11">
    <property type="entry name" value="TRNA THREONYLCARBAMOYLADENOSINE BIOSYNTHESIS PROTEIN TSAB"/>
    <property type="match status" value="1"/>
</dbReference>
<feature type="region of interest" description="Disordered" evidence="1">
    <location>
        <begin position="196"/>
        <end position="226"/>
    </location>
</feature>
<evidence type="ECO:0000259" key="2">
    <source>
        <dbReference type="Pfam" id="PF00814"/>
    </source>
</evidence>
<organism evidence="3 4">
    <name type="scientific">Actinomadura hallensis</name>
    <dbReference type="NCBI Taxonomy" id="337895"/>
    <lineage>
        <taxon>Bacteria</taxon>
        <taxon>Bacillati</taxon>
        <taxon>Actinomycetota</taxon>
        <taxon>Actinomycetes</taxon>
        <taxon>Streptosporangiales</taxon>
        <taxon>Thermomonosporaceae</taxon>
        <taxon>Actinomadura</taxon>
    </lineage>
</organism>
<reference evidence="3 4" key="1">
    <citation type="submission" date="2019-06" db="EMBL/GenBank/DDBJ databases">
        <title>Sequencing the genomes of 1000 actinobacteria strains.</title>
        <authorList>
            <person name="Klenk H.-P."/>
        </authorList>
    </citation>
    <scope>NUCLEOTIDE SEQUENCE [LARGE SCALE GENOMIC DNA]</scope>
    <source>
        <strain evidence="3 4">DSM 45043</strain>
    </source>
</reference>
<dbReference type="Proteomes" id="UP000316706">
    <property type="component" value="Unassembled WGS sequence"/>
</dbReference>
<proteinExistence type="predicted"/>
<feature type="compositionally biased region" description="Basic and acidic residues" evidence="1">
    <location>
        <begin position="208"/>
        <end position="219"/>
    </location>
</feature>